<name>E6PDM9_9ZZZZ</name>
<keyword evidence="5 10" id="KW-0808">Transferase</keyword>
<evidence type="ECO:0000256" key="1">
    <source>
        <dbReference type="ARBA" id="ARBA00004907"/>
    </source>
</evidence>
<protein>
    <recommendedName>
        <fullName evidence="2">anthranilate phosphoribosyltransferase</fullName>
        <ecNumber evidence="2">2.4.2.18</ecNumber>
    </recommendedName>
</protein>
<dbReference type="Pfam" id="PF00591">
    <property type="entry name" value="Glycos_transf_3"/>
    <property type="match status" value="1"/>
</dbReference>
<reference evidence="10" key="1">
    <citation type="submission" date="2009-10" db="EMBL/GenBank/DDBJ databases">
        <title>Diversity of trophic interactions inside an arsenic-rich microbial ecosystem.</title>
        <authorList>
            <person name="Bertin P.N."/>
            <person name="Heinrich-Salmeron A."/>
            <person name="Pelletier E."/>
            <person name="Goulhen-Chollet F."/>
            <person name="Arsene-Ploetze F."/>
            <person name="Gallien S."/>
            <person name="Calteau A."/>
            <person name="Vallenet D."/>
            <person name="Casiot C."/>
            <person name="Chane-Woon-Ming B."/>
            <person name="Giloteaux L."/>
            <person name="Barakat M."/>
            <person name="Bonnefoy V."/>
            <person name="Bruneel O."/>
            <person name="Chandler M."/>
            <person name="Cleiss J."/>
            <person name="Duran R."/>
            <person name="Elbaz-Poulichet F."/>
            <person name="Fonknechten N."/>
            <person name="Lauga B."/>
            <person name="Mornico D."/>
            <person name="Ortet P."/>
            <person name="Schaeffer C."/>
            <person name="Siguier P."/>
            <person name="Alexander Thil Smith A."/>
            <person name="Van Dorsselaer A."/>
            <person name="Weissenbach J."/>
            <person name="Medigue C."/>
            <person name="Le Paslier D."/>
        </authorList>
    </citation>
    <scope>NUCLEOTIDE SEQUENCE</scope>
</reference>
<dbReference type="GO" id="GO:0005829">
    <property type="term" value="C:cytosol"/>
    <property type="evidence" value="ECO:0007669"/>
    <property type="project" value="TreeGrafter"/>
</dbReference>
<dbReference type="FunFam" id="3.40.1030.10:FF:000002">
    <property type="entry name" value="Anthranilate phosphoribosyltransferase"/>
    <property type="match status" value="1"/>
</dbReference>
<dbReference type="InterPro" id="IPR017459">
    <property type="entry name" value="Glycosyl_Trfase_fam3_N_dom"/>
</dbReference>
<evidence type="ECO:0000313" key="10">
    <source>
        <dbReference type="EMBL" id="CBH74564.1"/>
    </source>
</evidence>
<dbReference type="InterPro" id="IPR005940">
    <property type="entry name" value="Anthranilate_Pribosyl_Tfrase"/>
</dbReference>
<dbReference type="Gene3D" id="1.20.970.10">
    <property type="entry name" value="Transferase, Pyrimidine Nucleoside Phosphorylase, Chain C"/>
    <property type="match status" value="1"/>
</dbReference>
<dbReference type="InterPro" id="IPR000312">
    <property type="entry name" value="Glycosyl_Trfase_fam3"/>
</dbReference>
<organism evidence="10">
    <name type="scientific">mine drainage metagenome</name>
    <dbReference type="NCBI Taxonomy" id="410659"/>
    <lineage>
        <taxon>unclassified sequences</taxon>
        <taxon>metagenomes</taxon>
        <taxon>ecological metagenomes</taxon>
    </lineage>
</organism>
<evidence type="ECO:0000256" key="2">
    <source>
        <dbReference type="ARBA" id="ARBA00011948"/>
    </source>
</evidence>
<keyword evidence="6" id="KW-0822">Tryptophan biosynthesis</keyword>
<dbReference type="InterPro" id="IPR036320">
    <property type="entry name" value="Glycosyl_Trfase_fam3_N_dom_sf"/>
</dbReference>
<dbReference type="InterPro" id="IPR035902">
    <property type="entry name" value="Nuc_phospho_transferase"/>
</dbReference>
<feature type="domain" description="Glycosyl transferase family 3 N-terminal" evidence="9">
    <location>
        <begin position="9"/>
        <end position="67"/>
    </location>
</feature>
<dbReference type="EC" id="2.4.2.18" evidence="2"/>
<gene>
    <name evidence="10" type="primary">trpD</name>
    <name evidence="10" type="ORF">CARN1_1666</name>
</gene>
<dbReference type="GO" id="GO:0000162">
    <property type="term" value="P:L-tryptophan biosynthetic process"/>
    <property type="evidence" value="ECO:0007669"/>
    <property type="project" value="UniProtKB-KW"/>
</dbReference>
<keyword evidence="7" id="KW-0057">Aromatic amino acid biosynthesis</keyword>
<proteinExistence type="inferred from homology"/>
<dbReference type="NCBIfam" id="TIGR01245">
    <property type="entry name" value="trpD"/>
    <property type="match status" value="1"/>
</dbReference>
<feature type="domain" description="Glycosyl transferase family 3" evidence="8">
    <location>
        <begin position="77"/>
        <end position="326"/>
    </location>
</feature>
<dbReference type="HAMAP" id="MF_00211">
    <property type="entry name" value="TrpD"/>
    <property type="match status" value="1"/>
</dbReference>
<sequence length="338" mass="35154">MNEDAARRLRRLIAGNSLDRAESATFIGELMDGAIEEVAAAGALVALAMRGESVEEIVGAAEAMRARMVELPHDAADLVDIVGTGGDGAGTINLSTMAALVLAAAGVPVAKHGNRAASSACGSADVLEACGYRLDLSPERSAELLRDTGFTFLFAPRYHPAMRNVANVRRTLGVRTILNVLGPLCNPARAPLALVGVARDDLVEPIGEVMRALGVRAGGVLCGEGGVDEAVGMGVTHLYRFDEAQAWHERIDPAALGIAVPLSDLVERSVEDAARAFRDILGGRRSGRSEVVALNAAVALFAIGRASSMEIALARSREILASGAALALFERAAEASRA</sequence>
<dbReference type="AlphaFoldDB" id="E6PDM9"/>
<evidence type="ECO:0000256" key="5">
    <source>
        <dbReference type="ARBA" id="ARBA00022679"/>
    </source>
</evidence>
<keyword evidence="4 10" id="KW-0328">Glycosyltransferase</keyword>
<evidence type="ECO:0000259" key="8">
    <source>
        <dbReference type="Pfam" id="PF00591"/>
    </source>
</evidence>
<dbReference type="Pfam" id="PF02885">
    <property type="entry name" value="Glycos_trans_3N"/>
    <property type="match status" value="1"/>
</dbReference>
<evidence type="ECO:0000256" key="4">
    <source>
        <dbReference type="ARBA" id="ARBA00022676"/>
    </source>
</evidence>
<evidence type="ECO:0000259" key="9">
    <source>
        <dbReference type="Pfam" id="PF02885"/>
    </source>
</evidence>
<dbReference type="SUPFAM" id="SSF52418">
    <property type="entry name" value="Nucleoside phosphorylase/phosphoribosyltransferase catalytic domain"/>
    <property type="match status" value="1"/>
</dbReference>
<comment type="caution">
    <text evidence="10">The sequence shown here is derived from an EMBL/GenBank/DDBJ whole genome shotgun (WGS) entry which is preliminary data.</text>
</comment>
<evidence type="ECO:0000256" key="3">
    <source>
        <dbReference type="ARBA" id="ARBA00022605"/>
    </source>
</evidence>
<keyword evidence="3" id="KW-0028">Amino-acid biosynthesis</keyword>
<dbReference type="Gene3D" id="3.40.1030.10">
    <property type="entry name" value="Nucleoside phosphorylase/phosphoribosyltransferase catalytic domain"/>
    <property type="match status" value="1"/>
</dbReference>
<dbReference type="SUPFAM" id="SSF47648">
    <property type="entry name" value="Nucleoside phosphorylase/phosphoribosyltransferase N-terminal domain"/>
    <property type="match status" value="1"/>
</dbReference>
<dbReference type="PANTHER" id="PTHR43285">
    <property type="entry name" value="ANTHRANILATE PHOSPHORIBOSYLTRANSFERASE"/>
    <property type="match status" value="1"/>
</dbReference>
<dbReference type="GO" id="GO:0004048">
    <property type="term" value="F:anthranilate phosphoribosyltransferase activity"/>
    <property type="evidence" value="ECO:0007669"/>
    <property type="project" value="UniProtKB-EC"/>
</dbReference>
<comment type="pathway">
    <text evidence="1">Amino-acid biosynthesis; L-tryptophan biosynthesis; L-tryptophan from chorismate: step 2/5.</text>
</comment>
<dbReference type="EMBL" id="CABL01000002">
    <property type="protein sequence ID" value="CBH74564.1"/>
    <property type="molecule type" value="Genomic_DNA"/>
</dbReference>
<accession>E6PDM9</accession>
<evidence type="ECO:0000256" key="6">
    <source>
        <dbReference type="ARBA" id="ARBA00022822"/>
    </source>
</evidence>
<evidence type="ECO:0000256" key="7">
    <source>
        <dbReference type="ARBA" id="ARBA00023141"/>
    </source>
</evidence>
<dbReference type="PANTHER" id="PTHR43285:SF2">
    <property type="entry name" value="ANTHRANILATE PHOSPHORIBOSYLTRANSFERASE"/>
    <property type="match status" value="1"/>
</dbReference>